<evidence type="ECO:0000256" key="5">
    <source>
        <dbReference type="ARBA" id="ARBA00023002"/>
    </source>
</evidence>
<dbReference type="OrthoDB" id="74360at2759"/>
<sequence length="618" mass="69976">MAPSLVAPSLPTPAADGTFLSSAKRADGMPHPSIKQPNGEDVKAAREAQYQEHSVPFNSQYALNPRKLRIITIGAGFSGLLIAHKFQHRFPELQEFVEHTIFEGRSDLGGTWLVNTYPGVQCDVPSHIYAFPFDPNPEWPRFYSSGEAIHDYIKRTAKKWNLDRDVQHNTQVVGAYWQEDSGKWKVIVKHAGKQRAEYCDILISSQGNLVNPSWPKVPGLSDFKGHITHSARWDHNYDYSIKRIAVIGNGSSGIQIVPQMTKLPGTTVRNFIRGPAWVYYRVPPSKHLGRDTEDMNPAYLEEEKERFRDPVQHREYRKGMIHRVNKAFRLFIKGENNQEAVQRASAQMADKLNHDPDLCNQLIPKWEIGCRRITPGPGYLESFSKPNCSLTSSPITRVTENGVQTADGQEYKCDVVICATGFDVSKCPRYPLVGQNGVNLAEKWKDEPTSYLSVGTDDFPNYFTMAGPNCLCGHGSLVEALNWTGDYFVKMIKKIATEDIKYMVPKASSVHAFGKYQDEIHKTLVWSGSCRSWYKRGTVDGRVTHLFAGSAVLFRRLLSEIRAEHYEIVYNSGNPFRFLGCGFTEWEMQEDVDLGWYVEVADREPKHYTGGDKSWIAK</sequence>
<evidence type="ECO:0000256" key="6">
    <source>
        <dbReference type="SAM" id="MobiDB-lite"/>
    </source>
</evidence>
<dbReference type="Proteomes" id="UP000266188">
    <property type="component" value="Unassembled WGS sequence"/>
</dbReference>
<keyword evidence="7" id="KW-0503">Monooxygenase</keyword>
<comment type="similarity">
    <text evidence="2">Belongs to the FAD-binding monooxygenase family.</text>
</comment>
<organism evidence="7 8">
    <name type="scientific">Aspergillus sclerotialis</name>
    <dbReference type="NCBI Taxonomy" id="2070753"/>
    <lineage>
        <taxon>Eukaryota</taxon>
        <taxon>Fungi</taxon>
        <taxon>Dikarya</taxon>
        <taxon>Ascomycota</taxon>
        <taxon>Pezizomycotina</taxon>
        <taxon>Eurotiomycetes</taxon>
        <taxon>Eurotiomycetidae</taxon>
        <taxon>Eurotiales</taxon>
        <taxon>Aspergillaceae</taxon>
        <taxon>Aspergillus</taxon>
        <taxon>Aspergillus subgen. Polypaecilum</taxon>
    </lineage>
</organism>
<gene>
    <name evidence="7" type="ORF">PHISCL_02589</name>
</gene>
<dbReference type="GO" id="GO:0050660">
    <property type="term" value="F:flavin adenine dinucleotide binding"/>
    <property type="evidence" value="ECO:0007669"/>
    <property type="project" value="InterPro"/>
</dbReference>
<keyword evidence="3" id="KW-0285">Flavoprotein</keyword>
<dbReference type="SUPFAM" id="SSF51905">
    <property type="entry name" value="FAD/NAD(P)-binding domain"/>
    <property type="match status" value="2"/>
</dbReference>
<evidence type="ECO:0000313" key="8">
    <source>
        <dbReference type="Proteomes" id="UP000266188"/>
    </source>
</evidence>
<dbReference type="Pfam" id="PF00743">
    <property type="entry name" value="FMO-like"/>
    <property type="match status" value="1"/>
</dbReference>
<dbReference type="Gene3D" id="3.50.50.60">
    <property type="entry name" value="FAD/NAD(P)-binding domain"/>
    <property type="match status" value="2"/>
</dbReference>
<keyword evidence="8" id="KW-1185">Reference proteome</keyword>
<dbReference type="EMBL" id="MVGC01000059">
    <property type="protein sequence ID" value="RJE25054.1"/>
    <property type="molecule type" value="Genomic_DNA"/>
</dbReference>
<name>A0A3A3A085_9EURO</name>
<evidence type="ECO:0000256" key="3">
    <source>
        <dbReference type="ARBA" id="ARBA00022630"/>
    </source>
</evidence>
<keyword evidence="4" id="KW-0274">FAD</keyword>
<protein>
    <submittedName>
        <fullName evidence="7">Flavin-binding monooxygenase</fullName>
    </submittedName>
</protein>
<evidence type="ECO:0000313" key="7">
    <source>
        <dbReference type="EMBL" id="RJE25054.1"/>
    </source>
</evidence>
<dbReference type="InterPro" id="IPR020946">
    <property type="entry name" value="Flavin_mOase-like"/>
</dbReference>
<evidence type="ECO:0000256" key="1">
    <source>
        <dbReference type="ARBA" id="ARBA00001974"/>
    </source>
</evidence>
<proteinExistence type="inferred from homology"/>
<comment type="cofactor">
    <cofactor evidence="1">
        <name>FAD</name>
        <dbReference type="ChEBI" id="CHEBI:57692"/>
    </cofactor>
</comment>
<keyword evidence="5" id="KW-0560">Oxidoreductase</keyword>
<dbReference type="GO" id="GO:0004499">
    <property type="term" value="F:N,N-dimethylaniline monooxygenase activity"/>
    <property type="evidence" value="ECO:0007669"/>
    <property type="project" value="InterPro"/>
</dbReference>
<feature type="region of interest" description="Disordered" evidence="6">
    <location>
        <begin position="17"/>
        <end position="38"/>
    </location>
</feature>
<dbReference type="InterPro" id="IPR051209">
    <property type="entry name" value="FAD-bind_Monooxygenase_sf"/>
</dbReference>
<dbReference type="AlphaFoldDB" id="A0A3A3A085"/>
<comment type="caution">
    <text evidence="7">The sequence shown here is derived from an EMBL/GenBank/DDBJ whole genome shotgun (WGS) entry which is preliminary data.</text>
</comment>
<evidence type="ECO:0000256" key="2">
    <source>
        <dbReference type="ARBA" id="ARBA00010139"/>
    </source>
</evidence>
<dbReference type="PANTHER" id="PTHR42877:SF2">
    <property type="entry name" value="FAD_NAD(P)-BINDING DOMAIN-CONTAINING PROTEIN"/>
    <property type="match status" value="1"/>
</dbReference>
<evidence type="ECO:0000256" key="4">
    <source>
        <dbReference type="ARBA" id="ARBA00022827"/>
    </source>
</evidence>
<accession>A0A3A3A085</accession>
<dbReference type="PANTHER" id="PTHR42877">
    <property type="entry name" value="L-ORNITHINE N(5)-MONOOXYGENASE-RELATED"/>
    <property type="match status" value="1"/>
</dbReference>
<dbReference type="InterPro" id="IPR036188">
    <property type="entry name" value="FAD/NAD-bd_sf"/>
</dbReference>
<reference evidence="8" key="1">
    <citation type="submission" date="2017-02" db="EMBL/GenBank/DDBJ databases">
        <authorList>
            <person name="Tafer H."/>
            <person name="Lopandic K."/>
        </authorList>
    </citation>
    <scope>NUCLEOTIDE SEQUENCE [LARGE SCALE GENOMIC DNA]</scope>
    <source>
        <strain evidence="8">CBS 366.77</strain>
    </source>
</reference>
<dbReference type="GO" id="GO:0050661">
    <property type="term" value="F:NADP binding"/>
    <property type="evidence" value="ECO:0007669"/>
    <property type="project" value="InterPro"/>
</dbReference>